<feature type="compositionally biased region" description="Acidic residues" evidence="1">
    <location>
        <begin position="54"/>
        <end position="75"/>
    </location>
</feature>
<name>A0AAV5VNC9_9BILA</name>
<organism evidence="2 4">
    <name type="scientific">Pristionchus fissidentatus</name>
    <dbReference type="NCBI Taxonomy" id="1538716"/>
    <lineage>
        <taxon>Eukaryota</taxon>
        <taxon>Metazoa</taxon>
        <taxon>Ecdysozoa</taxon>
        <taxon>Nematoda</taxon>
        <taxon>Chromadorea</taxon>
        <taxon>Rhabditida</taxon>
        <taxon>Rhabditina</taxon>
        <taxon>Diplogasteromorpha</taxon>
        <taxon>Diplogasteroidea</taxon>
        <taxon>Neodiplogasteridae</taxon>
        <taxon>Pristionchus</taxon>
    </lineage>
</organism>
<feature type="non-terminal residue" evidence="2">
    <location>
        <position position="1"/>
    </location>
</feature>
<feature type="compositionally biased region" description="Low complexity" evidence="1">
    <location>
        <begin position="76"/>
        <end position="87"/>
    </location>
</feature>
<comment type="caution">
    <text evidence="2">The sequence shown here is derived from an EMBL/GenBank/DDBJ whole genome shotgun (WGS) entry which is preliminary data.</text>
</comment>
<proteinExistence type="predicted"/>
<sequence>DDRIDDITDMNVIDGDENVEEEAAAAVADPIEVYSAELEDFLQQVGAANRDVEMADPDAEGYVDMEDDDDDDDDGTGLPPTAAPLPTSLQEFQPDVLDATQLLFFVKFWILIDKPEKLIPTLPAYKDKHNGELAEFEQRCTDLQMSRTWHSRAANSIKRVLERLVDVTAKVALHGAISKNDKRLVEEMLVKLKEAMPKAEQINDLAIQSIQVR</sequence>
<dbReference type="AlphaFoldDB" id="A0AAV5VNC9"/>
<accession>A0AAV5VNC9</accession>
<keyword evidence="4" id="KW-1185">Reference proteome</keyword>
<feature type="region of interest" description="Disordered" evidence="1">
    <location>
        <begin position="48"/>
        <end position="87"/>
    </location>
</feature>
<dbReference type="EMBL" id="BTSY01000003">
    <property type="protein sequence ID" value="GMT21107.1"/>
    <property type="molecule type" value="Genomic_DNA"/>
</dbReference>
<reference evidence="2" key="1">
    <citation type="submission" date="2023-10" db="EMBL/GenBank/DDBJ databases">
        <title>Genome assembly of Pristionchus species.</title>
        <authorList>
            <person name="Yoshida K."/>
            <person name="Sommer R.J."/>
        </authorList>
    </citation>
    <scope>NUCLEOTIDE SEQUENCE</scope>
    <source>
        <strain evidence="2">RS5133</strain>
    </source>
</reference>
<evidence type="ECO:0000256" key="1">
    <source>
        <dbReference type="SAM" id="MobiDB-lite"/>
    </source>
</evidence>
<evidence type="ECO:0000313" key="4">
    <source>
        <dbReference type="Proteomes" id="UP001432322"/>
    </source>
</evidence>
<evidence type="ECO:0000313" key="2">
    <source>
        <dbReference type="EMBL" id="GMT21106.1"/>
    </source>
</evidence>
<dbReference type="EMBL" id="BTSY01000003">
    <property type="protein sequence ID" value="GMT21106.1"/>
    <property type="molecule type" value="Genomic_DNA"/>
</dbReference>
<evidence type="ECO:0000313" key="3">
    <source>
        <dbReference type="EMBL" id="GMT21107.1"/>
    </source>
</evidence>
<gene>
    <name evidence="2" type="ORF">PFISCL1PPCAC_12403</name>
    <name evidence="3" type="ORF">PFISCL1PPCAC_12404</name>
</gene>
<protein>
    <submittedName>
        <fullName evidence="2">Uncharacterized protein</fullName>
    </submittedName>
</protein>
<dbReference type="Proteomes" id="UP001432322">
    <property type="component" value="Unassembled WGS sequence"/>
</dbReference>
<feature type="non-terminal residue" evidence="2">
    <location>
        <position position="213"/>
    </location>
</feature>